<feature type="domain" description="Ketoreductase" evidence="2">
    <location>
        <begin position="193"/>
        <end position="420"/>
    </location>
</feature>
<evidence type="ECO:0000259" key="2">
    <source>
        <dbReference type="SMART" id="SM00822"/>
    </source>
</evidence>
<organism evidence="3 4">
    <name type="scientific">Paenibacillus terreus</name>
    <dbReference type="NCBI Taxonomy" id="1387834"/>
    <lineage>
        <taxon>Bacteria</taxon>
        <taxon>Bacillati</taxon>
        <taxon>Bacillota</taxon>
        <taxon>Bacilli</taxon>
        <taxon>Bacillales</taxon>
        <taxon>Paenibacillaceae</taxon>
        <taxon>Paenibacillus</taxon>
    </lineage>
</organism>
<dbReference type="CDD" id="cd08953">
    <property type="entry name" value="KR_2_SDR_x"/>
    <property type="match status" value="1"/>
</dbReference>
<dbReference type="Gene3D" id="3.40.50.720">
    <property type="entry name" value="NAD(P)-binding Rossmann-like Domain"/>
    <property type="match status" value="1"/>
</dbReference>
<sequence length="477" mass="51146">MKALSSRVEGVLAITDDETGIAPLLASKLKAYGIQSEVVGSVPKHASGVVFLGGLRSLTTESEAVAVNYEAFAAAKSVAQQLTDHGGLFVTVQNTGGSFGLRGMDLQQVWTSGLTGLAKTAALEWPKATIKAIDLEMAGLTKEQAADAIASELIWGGPEVEVGLRMNEPRVTVQSEPSPLSQSISKRVIHQKGVIVVTGGARGVTAAALQALAEAVPLRFVLLGRTALTEEPAIFKHANTEAELRQILFDFYKANGQKMTPRELSKRVQEIIANREIKETLHTLKQLGSHASYYAVDIQDQQALAHTLSEVRREWGQITGIIHGAGVLADKRIADKTSESFDLVFRTKVEGLRNLLAATQQDPLDMLVLFSSIAARAGNIGQCDYAMANEILNKVAAAQALQRGAGCLVKSFNWGAWDGGMVTPSLRTHFTERGVNLIPIEQGARAFVEELLFGDREQVEVVITGDRVGQGLMGGQT</sequence>
<dbReference type="InterPro" id="IPR036291">
    <property type="entry name" value="NAD(P)-bd_dom_sf"/>
</dbReference>
<dbReference type="InterPro" id="IPR050091">
    <property type="entry name" value="PKS_NRPS_Biosynth_Enz"/>
</dbReference>
<reference evidence="3 4" key="1">
    <citation type="submission" date="2024-09" db="EMBL/GenBank/DDBJ databases">
        <authorList>
            <person name="Ruan L."/>
        </authorList>
    </citation>
    <scope>NUCLEOTIDE SEQUENCE [LARGE SCALE GENOMIC DNA]</scope>
    <source>
        <strain evidence="3 4">D33</strain>
    </source>
</reference>
<name>A0ABV5B6R2_9BACL</name>
<proteinExistence type="predicted"/>
<accession>A0ABV5B6R2</accession>
<gene>
    <name evidence="3" type="ORF">ACE3NQ_10675</name>
</gene>
<evidence type="ECO:0000256" key="1">
    <source>
        <dbReference type="ARBA" id="ARBA00022679"/>
    </source>
</evidence>
<dbReference type="Pfam" id="PF08659">
    <property type="entry name" value="KR"/>
    <property type="match status" value="1"/>
</dbReference>
<dbReference type="InterPro" id="IPR013968">
    <property type="entry name" value="PKS_KR"/>
</dbReference>
<evidence type="ECO:0000313" key="4">
    <source>
        <dbReference type="Proteomes" id="UP001580407"/>
    </source>
</evidence>
<dbReference type="InterPro" id="IPR057326">
    <property type="entry name" value="KR_dom"/>
</dbReference>
<dbReference type="EMBL" id="JBHILM010000010">
    <property type="protein sequence ID" value="MFB5681376.1"/>
    <property type="molecule type" value="Genomic_DNA"/>
</dbReference>
<dbReference type="PANTHER" id="PTHR43775:SF51">
    <property type="entry name" value="INACTIVE PHENOLPHTHIOCEROL SYNTHESIS POLYKETIDE SYNTHASE TYPE I PKS1-RELATED"/>
    <property type="match status" value="1"/>
</dbReference>
<dbReference type="RefSeq" id="WP_375525169.1">
    <property type="nucleotide sequence ID" value="NZ_JBHILM010000010.1"/>
</dbReference>
<dbReference type="Proteomes" id="UP001580407">
    <property type="component" value="Unassembled WGS sequence"/>
</dbReference>
<dbReference type="SMART" id="SM00822">
    <property type="entry name" value="PKS_KR"/>
    <property type="match status" value="1"/>
</dbReference>
<dbReference type="SUPFAM" id="SSF51735">
    <property type="entry name" value="NAD(P)-binding Rossmann-fold domains"/>
    <property type="match status" value="2"/>
</dbReference>
<dbReference type="PANTHER" id="PTHR43775">
    <property type="entry name" value="FATTY ACID SYNTHASE"/>
    <property type="match status" value="1"/>
</dbReference>
<protein>
    <submittedName>
        <fullName evidence="3">SDR family oxidoreductase</fullName>
    </submittedName>
</protein>
<keyword evidence="4" id="KW-1185">Reference proteome</keyword>
<keyword evidence="1" id="KW-0808">Transferase</keyword>
<comment type="caution">
    <text evidence="3">The sequence shown here is derived from an EMBL/GenBank/DDBJ whole genome shotgun (WGS) entry which is preliminary data.</text>
</comment>
<evidence type="ECO:0000313" key="3">
    <source>
        <dbReference type="EMBL" id="MFB5681376.1"/>
    </source>
</evidence>